<evidence type="ECO:0000313" key="3">
    <source>
        <dbReference type="EMBL" id="MRZ04648.1"/>
    </source>
</evidence>
<evidence type="ECO:0000313" key="8">
    <source>
        <dbReference type="Proteomes" id="UP000501982"/>
    </source>
</evidence>
<dbReference type="EMBL" id="WKMW01000001">
    <property type="protein sequence ID" value="MRY82695.1"/>
    <property type="molecule type" value="Genomic_DNA"/>
</dbReference>
<dbReference type="Proteomes" id="UP000471216">
    <property type="component" value="Unassembled WGS sequence"/>
</dbReference>
<reference evidence="1 5" key="1">
    <citation type="submission" date="2015-09" db="EMBL/GenBank/DDBJ databases">
        <authorList>
            <consortium name="Pathogen Informatics"/>
        </authorList>
    </citation>
    <scope>NUCLEOTIDE SEQUENCE [LARGE SCALE GENOMIC DNA]</scope>
    <source>
        <strain evidence="1 5">2789STDY5834948</strain>
    </source>
</reference>
<dbReference type="OrthoDB" id="1094034at2"/>
<proteinExistence type="predicted"/>
<sequence>MKRFFYIILSMLFPFLMIKGQTGKDSILFCGNIVYDGDACEATFMYELYIKHNPKQRVPIVFDSEFSIKCALGDTLVLKHIETGYPYFYQMVEFIANDTLPQNIHIWRYSKSCNDWYYHQKYKIANLSIKDTIRKSEMVGTYKCKWKKKDSDYSVTSAATMKINADGTFELIDEWVSWDIFGTTYHAGNWEIKQDTLICKVVPELMPSTVQERYPGQVLHFVWANFEDDKQCIMEEGKVYKFLVRKKGLIQTDIQDYIYKKVKNW</sequence>
<dbReference type="EMBL" id="CP051672">
    <property type="protein sequence ID" value="QJE27480.1"/>
    <property type="molecule type" value="Genomic_DNA"/>
</dbReference>
<dbReference type="Proteomes" id="UP000095332">
    <property type="component" value="Unassembled WGS sequence"/>
</dbReference>
<evidence type="ECO:0000313" key="7">
    <source>
        <dbReference type="Proteomes" id="UP000471216"/>
    </source>
</evidence>
<protein>
    <submittedName>
        <fullName evidence="1">Uncharacterized protein</fullName>
    </submittedName>
</protein>
<evidence type="ECO:0000313" key="5">
    <source>
        <dbReference type="Proteomes" id="UP000095332"/>
    </source>
</evidence>
<evidence type="ECO:0000313" key="4">
    <source>
        <dbReference type="EMBL" id="QJE27480.1"/>
    </source>
</evidence>
<dbReference type="Proteomes" id="UP000501982">
    <property type="component" value="Chromosome"/>
</dbReference>
<dbReference type="EMBL" id="CZBM01000001">
    <property type="protein sequence ID" value="CUP62701.1"/>
    <property type="molecule type" value="Genomic_DNA"/>
</dbReference>
<dbReference type="RefSeq" id="WP_036617856.1">
    <property type="nucleotide sequence ID" value="NZ_CAJSZN010000002.1"/>
</dbReference>
<evidence type="ECO:0000313" key="1">
    <source>
        <dbReference type="EMBL" id="CUP62701.1"/>
    </source>
</evidence>
<gene>
    <name evidence="1" type="ORF">ERS852560_00451</name>
    <name evidence="3" type="ORF">GKD54_00130</name>
    <name evidence="2" type="ORF">GKD58_00130</name>
    <name evidence="4" type="ORF">HHO38_03635</name>
</gene>
<reference evidence="6 7" key="2">
    <citation type="journal article" date="2019" name="Nat. Med.">
        <title>A library of human gut bacterial isolates paired with longitudinal multiomics data enables mechanistic microbiome research.</title>
        <authorList>
            <person name="Poyet M."/>
            <person name="Groussin M."/>
            <person name="Gibbons S.M."/>
            <person name="Avila-Pacheco J."/>
            <person name="Jiang X."/>
            <person name="Kearney S.M."/>
            <person name="Perrotta A.R."/>
            <person name="Berdy B."/>
            <person name="Zhao S."/>
            <person name="Lieberman T.D."/>
            <person name="Swanson P.K."/>
            <person name="Smith M."/>
            <person name="Roesemann S."/>
            <person name="Alexander J.E."/>
            <person name="Rich S.A."/>
            <person name="Livny J."/>
            <person name="Vlamakis H."/>
            <person name="Clish C."/>
            <person name="Bullock K."/>
            <person name="Deik A."/>
            <person name="Scott J."/>
            <person name="Pierce K.A."/>
            <person name="Xavier R.J."/>
            <person name="Alm E.J."/>
        </authorList>
    </citation>
    <scope>NUCLEOTIDE SEQUENCE [LARGE SCALE GENOMIC DNA]</scope>
    <source>
        <strain evidence="3 7">BIOML-A10</strain>
        <strain evidence="2 6">BIOML-A11</strain>
    </source>
</reference>
<evidence type="ECO:0000313" key="6">
    <source>
        <dbReference type="Proteomes" id="UP000450599"/>
    </source>
</evidence>
<dbReference type="EMBL" id="WKMX01000001">
    <property type="protein sequence ID" value="MRZ04648.1"/>
    <property type="molecule type" value="Genomic_DNA"/>
</dbReference>
<reference evidence="4 8" key="3">
    <citation type="submission" date="2020-04" db="EMBL/GenBank/DDBJ databases">
        <title>Complete Genomes and Methylome analysis of CBBP consortium that reverse antibiotic-induced susceptibility to vancomycin-resistant Enterococcus faecium infection.</title>
        <authorList>
            <person name="Fomenkov A."/>
            <person name="Zhang Z."/>
            <person name="Pamer E."/>
            <person name="Roberts R.J."/>
        </authorList>
    </citation>
    <scope>NUCLEOTIDE SEQUENCE [LARGE SCALE GENOMIC DNA]</scope>
    <source>
        <strain evidence="8">CBBP</strain>
        <strain evidence="4">CBBP-1</strain>
    </source>
</reference>
<organism evidence="1 5">
    <name type="scientific">Parabacteroides distasonis</name>
    <dbReference type="NCBI Taxonomy" id="823"/>
    <lineage>
        <taxon>Bacteria</taxon>
        <taxon>Pseudomonadati</taxon>
        <taxon>Bacteroidota</taxon>
        <taxon>Bacteroidia</taxon>
        <taxon>Bacteroidales</taxon>
        <taxon>Tannerellaceae</taxon>
        <taxon>Parabacteroides</taxon>
    </lineage>
</organism>
<evidence type="ECO:0000313" key="2">
    <source>
        <dbReference type="EMBL" id="MRY82695.1"/>
    </source>
</evidence>
<accession>A0A174PSY1</accession>
<dbReference type="Proteomes" id="UP000450599">
    <property type="component" value="Unassembled WGS sequence"/>
</dbReference>
<name>A0A174PSY1_PARDI</name>
<dbReference type="AlphaFoldDB" id="A0A174PSY1"/>